<feature type="compositionally biased region" description="Basic and acidic residues" evidence="1">
    <location>
        <begin position="1"/>
        <end position="18"/>
    </location>
</feature>
<keyword evidence="3" id="KW-1185">Reference proteome</keyword>
<sequence length="102" mass="11905">KPPLPSHDELGKRQRKPDYNTNQSARQAKLDMSYLDFECENVRLCLEKPCTGQQVFAQNIESRSSGQLERYCKTFTCCYPLFLEEEDELRKWAVTVNTTKPI</sequence>
<gene>
    <name evidence="2" type="ORF">PACLA_8A057851</name>
</gene>
<feature type="region of interest" description="Disordered" evidence="1">
    <location>
        <begin position="1"/>
        <end position="23"/>
    </location>
</feature>
<accession>A0A7D9JLX4</accession>
<evidence type="ECO:0000256" key="1">
    <source>
        <dbReference type="SAM" id="MobiDB-lite"/>
    </source>
</evidence>
<organism evidence="2 3">
    <name type="scientific">Paramuricea clavata</name>
    <name type="common">Red gorgonian</name>
    <name type="synonym">Violescent sea-whip</name>
    <dbReference type="NCBI Taxonomy" id="317549"/>
    <lineage>
        <taxon>Eukaryota</taxon>
        <taxon>Metazoa</taxon>
        <taxon>Cnidaria</taxon>
        <taxon>Anthozoa</taxon>
        <taxon>Octocorallia</taxon>
        <taxon>Malacalcyonacea</taxon>
        <taxon>Plexauridae</taxon>
        <taxon>Paramuricea</taxon>
    </lineage>
</organism>
<dbReference type="Proteomes" id="UP001152795">
    <property type="component" value="Unassembled WGS sequence"/>
</dbReference>
<reference evidence="2" key="1">
    <citation type="submission" date="2020-04" db="EMBL/GenBank/DDBJ databases">
        <authorList>
            <person name="Alioto T."/>
            <person name="Alioto T."/>
            <person name="Gomez Garrido J."/>
        </authorList>
    </citation>
    <scope>NUCLEOTIDE SEQUENCE</scope>
    <source>
        <strain evidence="2">A484AB</strain>
    </source>
</reference>
<evidence type="ECO:0000313" key="2">
    <source>
        <dbReference type="EMBL" id="CAB4031906.1"/>
    </source>
</evidence>
<evidence type="ECO:0000313" key="3">
    <source>
        <dbReference type="Proteomes" id="UP001152795"/>
    </source>
</evidence>
<dbReference type="AlphaFoldDB" id="A0A7D9JLX4"/>
<feature type="non-terminal residue" evidence="2">
    <location>
        <position position="1"/>
    </location>
</feature>
<name>A0A7D9JLX4_PARCT</name>
<proteinExistence type="predicted"/>
<comment type="caution">
    <text evidence="2">The sequence shown here is derived from an EMBL/GenBank/DDBJ whole genome shotgun (WGS) entry which is preliminary data.</text>
</comment>
<protein>
    <submittedName>
        <fullName evidence="2">Uncharacterized protein</fullName>
    </submittedName>
</protein>
<dbReference type="EMBL" id="CACRXK020017976">
    <property type="protein sequence ID" value="CAB4031906.1"/>
    <property type="molecule type" value="Genomic_DNA"/>
</dbReference>